<proteinExistence type="predicted"/>
<dbReference type="InterPro" id="IPR013658">
    <property type="entry name" value="SGL"/>
</dbReference>
<dbReference type="Gene3D" id="2.60.40.3440">
    <property type="match status" value="1"/>
</dbReference>
<gene>
    <name evidence="3" type="ORF">MPUL_33870</name>
</gene>
<name>A0A7I7UNV7_MYCPV</name>
<sequence>MNPASTAAEHSTERSAVVHSIEWLGALAIAAGLALAAAAAAHAEPADSSDSGSAVSSSESASHSDDSDASAVSSKPETSVRSSGGTPTPDLSESVDETSATDPSDSETATTQRRSSPLSRDVSAPRTRLSALSITSSTRGHDRAPPTEEDSQSTAAPRLSVRTSTESVPTPQRAATVSTPLAEVTPAHPPALAHPPVLVALWGWVRRQVHETLFNESPTVSYDSAHTVQVLDGAITGALDVSDPDGDRVKLAVTRKPKHGTVTVAPDGTFTYVPAAGYAGPDTFTVRATDHTGSLVHRLLRLIIPSFHSGSTRVELTVAQVETIQVGDKPAGIAVAPRAPRVYVANNGTDTVSVIDTTTNAVIGTIQVADGPIGVALGLGGDIAYVGSQTGCSDCTGDTVSVIDVFDDANDLITTIDVPPVPQALAVSPDGTRVYVASVAETLTVIDGNSNEVTASIHIPNGLQAVAVSPDGSRVYVAGFVGNSGAVYVIDIATNEVVTEIPVGVLANGVAVSPDGSHVYVTNAATAEDNTVSVIDTTTNTVVTSIDVGQGPEGVAISPDGTRVYVANFTDNTVSVIDTATNTVVTTIGVGTSPAELAVSPDGTTVYVTNFNANTVSVITLN</sequence>
<feature type="compositionally biased region" description="Polar residues" evidence="1">
    <location>
        <begin position="75"/>
        <end position="118"/>
    </location>
</feature>
<dbReference type="AlphaFoldDB" id="A0A7I7UNV7"/>
<dbReference type="InterPro" id="IPR011964">
    <property type="entry name" value="YVTN_b-propeller_repeat"/>
</dbReference>
<evidence type="ECO:0000256" key="1">
    <source>
        <dbReference type="SAM" id="MobiDB-lite"/>
    </source>
</evidence>
<dbReference type="Pfam" id="PF17963">
    <property type="entry name" value="Big_9"/>
    <property type="match status" value="1"/>
</dbReference>
<dbReference type="NCBIfam" id="TIGR02276">
    <property type="entry name" value="beta_rpt_yvtn"/>
    <property type="match status" value="3"/>
</dbReference>
<dbReference type="PANTHER" id="PTHR47197:SF3">
    <property type="entry name" value="DIHYDRO-HEME D1 DEHYDROGENASE"/>
    <property type="match status" value="1"/>
</dbReference>
<feature type="compositionally biased region" description="Low complexity" evidence="1">
    <location>
        <begin position="36"/>
        <end position="61"/>
    </location>
</feature>
<feature type="domain" description="SMP-30/Gluconolactonase/LRE-like region" evidence="2">
    <location>
        <begin position="484"/>
        <end position="610"/>
    </location>
</feature>
<dbReference type="InterPro" id="IPR015943">
    <property type="entry name" value="WD40/YVTN_repeat-like_dom_sf"/>
</dbReference>
<dbReference type="InterPro" id="IPR051200">
    <property type="entry name" value="Host-pathogen_enzymatic-act"/>
</dbReference>
<dbReference type="InterPro" id="IPR011045">
    <property type="entry name" value="N2O_reductase_N"/>
</dbReference>
<dbReference type="Gene3D" id="2.130.10.10">
    <property type="entry name" value="YVTN repeat-like/Quinoprotein amine dehydrogenase"/>
    <property type="match status" value="2"/>
</dbReference>
<keyword evidence="4" id="KW-1185">Reference proteome</keyword>
<dbReference type="EMBL" id="AP022599">
    <property type="protein sequence ID" value="BBY82229.1"/>
    <property type="molecule type" value="Genomic_DNA"/>
</dbReference>
<protein>
    <recommendedName>
        <fullName evidence="2">SMP-30/Gluconolactonase/LRE-like region domain-containing protein</fullName>
    </recommendedName>
</protein>
<dbReference type="PANTHER" id="PTHR47197">
    <property type="entry name" value="PROTEIN NIRF"/>
    <property type="match status" value="1"/>
</dbReference>
<dbReference type="SUPFAM" id="SSF50974">
    <property type="entry name" value="Nitrous oxide reductase, N-terminal domain"/>
    <property type="match status" value="1"/>
</dbReference>
<feature type="region of interest" description="Disordered" evidence="1">
    <location>
        <begin position="36"/>
        <end position="179"/>
    </location>
</feature>
<evidence type="ECO:0000259" key="2">
    <source>
        <dbReference type="Pfam" id="PF08450"/>
    </source>
</evidence>
<dbReference type="Pfam" id="PF08450">
    <property type="entry name" value="SGL"/>
    <property type="match status" value="1"/>
</dbReference>
<accession>A0A7I7UNV7</accession>
<evidence type="ECO:0000313" key="4">
    <source>
        <dbReference type="Proteomes" id="UP000467252"/>
    </source>
</evidence>
<reference evidence="3 4" key="1">
    <citation type="journal article" date="2019" name="Emerg. Microbes Infect.">
        <title>Comprehensive subspecies identification of 175 nontuberculous mycobacteria species based on 7547 genomic profiles.</title>
        <authorList>
            <person name="Matsumoto Y."/>
            <person name="Kinjo T."/>
            <person name="Motooka D."/>
            <person name="Nabeya D."/>
            <person name="Jung N."/>
            <person name="Uechi K."/>
            <person name="Horii T."/>
            <person name="Iida T."/>
            <person name="Fujita J."/>
            <person name="Nakamura S."/>
        </authorList>
    </citation>
    <scope>NUCLEOTIDE SEQUENCE [LARGE SCALE GENOMIC DNA]</scope>
    <source>
        <strain evidence="3 4">JCM 6370</strain>
    </source>
</reference>
<dbReference type="Proteomes" id="UP000467252">
    <property type="component" value="Chromosome"/>
</dbReference>
<feature type="compositionally biased region" description="Polar residues" evidence="1">
    <location>
        <begin position="161"/>
        <end position="179"/>
    </location>
</feature>
<organism evidence="3 4">
    <name type="scientific">Mycolicibacterium pulveris</name>
    <name type="common">Mycobacterium pulveris</name>
    <dbReference type="NCBI Taxonomy" id="36813"/>
    <lineage>
        <taxon>Bacteria</taxon>
        <taxon>Bacillati</taxon>
        <taxon>Actinomycetota</taxon>
        <taxon>Actinomycetes</taxon>
        <taxon>Mycobacteriales</taxon>
        <taxon>Mycobacteriaceae</taxon>
        <taxon>Mycolicibacterium</taxon>
    </lineage>
</organism>
<evidence type="ECO:0000313" key="3">
    <source>
        <dbReference type="EMBL" id="BBY82229.1"/>
    </source>
</evidence>